<evidence type="ECO:0000313" key="20">
    <source>
        <dbReference type="Proteomes" id="UP000294692"/>
    </source>
</evidence>
<evidence type="ECO:0000256" key="14">
    <source>
        <dbReference type="PROSITE-ProRule" id="PRU01360"/>
    </source>
</evidence>
<evidence type="ECO:0000259" key="18">
    <source>
        <dbReference type="SMART" id="SM00965"/>
    </source>
</evidence>
<name>A0A4R3V6K1_9BURK</name>
<dbReference type="InterPro" id="IPR012910">
    <property type="entry name" value="Plug_dom"/>
</dbReference>
<dbReference type="GO" id="GO:0015344">
    <property type="term" value="F:siderophore uptake transmembrane transporter activity"/>
    <property type="evidence" value="ECO:0007669"/>
    <property type="project" value="TreeGrafter"/>
</dbReference>
<keyword evidence="3 14" id="KW-0813">Transport</keyword>
<evidence type="ECO:0000256" key="15">
    <source>
        <dbReference type="PROSITE-ProRule" id="PRU10144"/>
    </source>
</evidence>
<dbReference type="Pfam" id="PF07660">
    <property type="entry name" value="STN"/>
    <property type="match status" value="1"/>
</dbReference>
<evidence type="ECO:0000256" key="16">
    <source>
        <dbReference type="RuleBase" id="RU003357"/>
    </source>
</evidence>
<keyword evidence="9" id="KW-0406">Ion transport</keyword>
<evidence type="ECO:0000256" key="17">
    <source>
        <dbReference type="SAM" id="SignalP"/>
    </source>
</evidence>
<proteinExistence type="inferred from homology"/>
<evidence type="ECO:0000256" key="11">
    <source>
        <dbReference type="ARBA" id="ARBA00023136"/>
    </source>
</evidence>
<keyword evidence="4 14" id="KW-1134">Transmembrane beta strand</keyword>
<dbReference type="PANTHER" id="PTHR32552:SF82">
    <property type="entry name" value="FCUA PROTEIN"/>
    <property type="match status" value="1"/>
</dbReference>
<evidence type="ECO:0000256" key="7">
    <source>
        <dbReference type="ARBA" id="ARBA00022729"/>
    </source>
</evidence>
<dbReference type="GO" id="GO:0038023">
    <property type="term" value="F:signaling receptor activity"/>
    <property type="evidence" value="ECO:0007669"/>
    <property type="project" value="InterPro"/>
</dbReference>
<dbReference type="InterPro" id="IPR010917">
    <property type="entry name" value="TonB_rcpt_CS"/>
</dbReference>
<feature type="signal peptide" evidence="17">
    <location>
        <begin position="1"/>
        <end position="28"/>
    </location>
</feature>
<comment type="caution">
    <text evidence="19">The sequence shown here is derived from an EMBL/GenBank/DDBJ whole genome shotgun (WGS) entry which is preliminary data.</text>
</comment>
<evidence type="ECO:0000256" key="13">
    <source>
        <dbReference type="ARBA" id="ARBA00023237"/>
    </source>
</evidence>
<feature type="short sequence motif" description="TonB C-terminal box" evidence="15">
    <location>
        <begin position="809"/>
        <end position="826"/>
    </location>
</feature>
<dbReference type="InterPro" id="IPR000531">
    <property type="entry name" value="Beta-barrel_TonB"/>
</dbReference>
<evidence type="ECO:0000256" key="2">
    <source>
        <dbReference type="ARBA" id="ARBA00009810"/>
    </source>
</evidence>
<dbReference type="InterPro" id="IPR036942">
    <property type="entry name" value="Beta-barrel_TonB_sf"/>
</dbReference>
<keyword evidence="13 14" id="KW-0998">Cell outer membrane</keyword>
<dbReference type="Gene3D" id="2.40.170.20">
    <property type="entry name" value="TonB-dependent receptor, beta-barrel domain"/>
    <property type="match status" value="1"/>
</dbReference>
<keyword evidence="8" id="KW-0408">Iron</keyword>
<dbReference type="NCBIfam" id="TIGR01783">
    <property type="entry name" value="TonB-siderophor"/>
    <property type="match status" value="1"/>
</dbReference>
<evidence type="ECO:0000256" key="4">
    <source>
        <dbReference type="ARBA" id="ARBA00022452"/>
    </source>
</evidence>
<evidence type="ECO:0000256" key="5">
    <source>
        <dbReference type="ARBA" id="ARBA00022496"/>
    </source>
</evidence>
<evidence type="ECO:0000256" key="12">
    <source>
        <dbReference type="ARBA" id="ARBA00023170"/>
    </source>
</evidence>
<evidence type="ECO:0000256" key="1">
    <source>
        <dbReference type="ARBA" id="ARBA00004571"/>
    </source>
</evidence>
<dbReference type="Pfam" id="PF00593">
    <property type="entry name" value="TonB_dep_Rec_b-barrel"/>
    <property type="match status" value="1"/>
</dbReference>
<dbReference type="InterPro" id="IPR037066">
    <property type="entry name" value="Plug_dom_sf"/>
</dbReference>
<evidence type="ECO:0000256" key="9">
    <source>
        <dbReference type="ARBA" id="ARBA00023065"/>
    </source>
</evidence>
<organism evidence="19 20">
    <name type="scientific">Paracandidimonas soli</name>
    <dbReference type="NCBI Taxonomy" id="1917182"/>
    <lineage>
        <taxon>Bacteria</taxon>
        <taxon>Pseudomonadati</taxon>
        <taxon>Pseudomonadota</taxon>
        <taxon>Betaproteobacteria</taxon>
        <taxon>Burkholderiales</taxon>
        <taxon>Alcaligenaceae</taxon>
        <taxon>Paracandidimonas</taxon>
    </lineage>
</organism>
<dbReference type="OrthoDB" id="5346107at2"/>
<dbReference type="Gene3D" id="3.55.50.30">
    <property type="match status" value="1"/>
</dbReference>
<reference evidence="19 20" key="1">
    <citation type="submission" date="2019-03" db="EMBL/GenBank/DDBJ databases">
        <title>Genomic Encyclopedia of Type Strains, Phase IV (KMG-IV): sequencing the most valuable type-strain genomes for metagenomic binning, comparative biology and taxonomic classification.</title>
        <authorList>
            <person name="Goeker M."/>
        </authorList>
    </citation>
    <scope>NUCLEOTIDE SEQUENCE [LARGE SCALE GENOMIC DNA]</scope>
    <source>
        <strain evidence="19 20">DSM 100048</strain>
    </source>
</reference>
<keyword evidence="5" id="KW-0410">Iron transport</keyword>
<evidence type="ECO:0000256" key="6">
    <source>
        <dbReference type="ARBA" id="ARBA00022692"/>
    </source>
</evidence>
<dbReference type="AlphaFoldDB" id="A0A4R3V6K1"/>
<dbReference type="Pfam" id="PF07715">
    <property type="entry name" value="Plug"/>
    <property type="match status" value="1"/>
</dbReference>
<evidence type="ECO:0000256" key="10">
    <source>
        <dbReference type="ARBA" id="ARBA00023077"/>
    </source>
</evidence>
<dbReference type="SUPFAM" id="SSF56935">
    <property type="entry name" value="Porins"/>
    <property type="match status" value="1"/>
</dbReference>
<dbReference type="PANTHER" id="PTHR32552">
    <property type="entry name" value="FERRICHROME IRON RECEPTOR-RELATED"/>
    <property type="match status" value="1"/>
</dbReference>
<keyword evidence="7 17" id="KW-0732">Signal</keyword>
<dbReference type="GO" id="GO:0015891">
    <property type="term" value="P:siderophore transport"/>
    <property type="evidence" value="ECO:0007669"/>
    <property type="project" value="InterPro"/>
</dbReference>
<feature type="chain" id="PRO_5020601639" evidence="17">
    <location>
        <begin position="29"/>
        <end position="826"/>
    </location>
</feature>
<dbReference type="InterPro" id="IPR011662">
    <property type="entry name" value="Secretin/TonB_short_N"/>
</dbReference>
<dbReference type="PROSITE" id="PS01156">
    <property type="entry name" value="TONB_DEPENDENT_REC_2"/>
    <property type="match status" value="1"/>
</dbReference>
<dbReference type="PROSITE" id="PS52016">
    <property type="entry name" value="TONB_DEPENDENT_REC_3"/>
    <property type="match status" value="1"/>
</dbReference>
<evidence type="ECO:0000256" key="8">
    <source>
        <dbReference type="ARBA" id="ARBA00023004"/>
    </source>
</evidence>
<gene>
    <name evidence="19" type="ORF">EV686_104105</name>
</gene>
<comment type="subcellular location">
    <subcellularLocation>
        <location evidence="1 14">Cell outer membrane</location>
        <topology evidence="1 14">Multi-pass membrane protein</topology>
    </subcellularLocation>
</comment>
<dbReference type="EMBL" id="SMBX01000004">
    <property type="protein sequence ID" value="TCU99007.1"/>
    <property type="molecule type" value="Genomic_DNA"/>
</dbReference>
<keyword evidence="6 14" id="KW-0812">Transmembrane</keyword>
<dbReference type="GO" id="GO:0009279">
    <property type="term" value="C:cell outer membrane"/>
    <property type="evidence" value="ECO:0007669"/>
    <property type="project" value="UniProtKB-SubCell"/>
</dbReference>
<dbReference type="InterPro" id="IPR039426">
    <property type="entry name" value="TonB-dep_rcpt-like"/>
</dbReference>
<comment type="similarity">
    <text evidence="2 14 16">Belongs to the TonB-dependent receptor family.</text>
</comment>
<dbReference type="Proteomes" id="UP000294692">
    <property type="component" value="Unassembled WGS sequence"/>
</dbReference>
<evidence type="ECO:0000256" key="3">
    <source>
        <dbReference type="ARBA" id="ARBA00022448"/>
    </source>
</evidence>
<dbReference type="RefSeq" id="WP_132476339.1">
    <property type="nucleotide sequence ID" value="NZ_JBHRVM010000001.1"/>
</dbReference>
<dbReference type="SMART" id="SM00965">
    <property type="entry name" value="STN"/>
    <property type="match status" value="1"/>
</dbReference>
<evidence type="ECO:0000313" key="19">
    <source>
        <dbReference type="EMBL" id="TCU99007.1"/>
    </source>
</evidence>
<dbReference type="Gene3D" id="2.170.130.10">
    <property type="entry name" value="TonB-dependent receptor, plug domain"/>
    <property type="match status" value="1"/>
</dbReference>
<dbReference type="InterPro" id="IPR010105">
    <property type="entry name" value="TonB_sidphr_rcpt"/>
</dbReference>
<keyword evidence="11 14" id="KW-0472">Membrane</keyword>
<dbReference type="CDD" id="cd01347">
    <property type="entry name" value="ligand_gated_channel"/>
    <property type="match status" value="1"/>
</dbReference>
<accession>A0A4R3V6K1</accession>
<keyword evidence="20" id="KW-1185">Reference proteome</keyword>
<sequence length="826" mass="89148">MTTPRFKPTLASSAILAALLGMAPPAQAQSSAAGQPVPVSIQAQPLSQALQDLARQTEMELIVRPELVAGRSAPGVSGSLTASQALDRLLQGSGLIYRIDGRAIVISGDASPSSGAVMQEGELAAIVVQPSADASAAGLLREYAGGQVARGSRVGILGSKDLMDTPFSTSSYTNQLIQNQQARSVADVVTNDPSVRTARGFGNFSETYFIRGFLTYADDIAYNGLYGLLPRQYTAAEMIERVEILRGAGAFLYGAAPSGMGIGGTINILPKRASSRPLNQVTLGTASGGQLYTAADFSRRFGDKQNMGIRVNLARRDGDTAIDRESARLDLATIGLDWRNDRLRLSADIGYQNNRIKGMRPSVNIDAVDAVPRMPDGKTNYAQPWTRLNEEDIFGTIRAEYDFTDSTTAWIAGGMRRGKEFNSLAGVSLTDADTGAGTTYRFDNRRQDDVKTGEIGLRTSFDTGPINYQVVASASWFDHKERNAVIMDFTNLHDVNIYDPILIERPSLDNPAFVGGDINNPALRDRTRMSSFTIGDTMSMLDDRLEITLGLRHQRMRHNTYAYLTAIPEPGGYDDSRTSPVAGVVYKINDGLSVYANYIESLARGSRAPDTNNNLPVTNGGQLLPPFVSKQQEIGVKYDSGSFGASLALFTTKKPNAYLQDNGGDYTYTSSGKDRHRGAELSLYGEPIAGLRLLGGVTLLDAKQVSTDDPATSGKRVIGVPRQQATLGVEWDVPSVTGLSVDARAIATGSRYADAQNTKRVPGWVRFDLGARYVAELPGDRLLTLRARVENVMNRDYWASVGGYPGSGYLVLGNPRTFMLNASLEF</sequence>
<feature type="domain" description="Secretin/TonB short N-terminal" evidence="18">
    <location>
        <begin position="59"/>
        <end position="109"/>
    </location>
</feature>
<keyword evidence="12 19" id="KW-0675">Receptor</keyword>
<keyword evidence="10 16" id="KW-0798">TonB box</keyword>
<protein>
    <submittedName>
        <fullName evidence="19">Iron complex outermembrane receptor protein</fullName>
    </submittedName>
</protein>